<evidence type="ECO:0000259" key="7">
    <source>
        <dbReference type="SMART" id="SM00694"/>
    </source>
</evidence>
<comment type="caution">
    <text evidence="8">The sequence shown here is derived from an EMBL/GenBank/DDBJ whole genome shotgun (WGS) entry which is preliminary data.</text>
</comment>
<dbReference type="OMA" id="PPFYILT"/>
<dbReference type="InterPro" id="IPR006614">
    <property type="entry name" value="Peroxin/Ferlin"/>
</dbReference>
<gene>
    <name evidence="8" type="ORF">PNEG_00936</name>
</gene>
<dbReference type="EMBL" id="AFWA02000003">
    <property type="protein sequence ID" value="EMR10788.1"/>
    <property type="molecule type" value="Genomic_DNA"/>
</dbReference>
<dbReference type="GeneID" id="19894634"/>
<dbReference type="VEuPathDB" id="FungiDB:PNEG_00936"/>
<feature type="domain" description="Peroxin/Ferlin" evidence="6">
    <location>
        <begin position="267"/>
        <end position="347"/>
    </location>
</feature>
<dbReference type="SMART" id="SM00694">
    <property type="entry name" value="DysFC"/>
    <property type="match status" value="1"/>
</dbReference>
<dbReference type="Pfam" id="PF06398">
    <property type="entry name" value="Pex24p"/>
    <property type="match status" value="1"/>
</dbReference>
<feature type="transmembrane region" description="Helical" evidence="5">
    <location>
        <begin position="172"/>
        <end position="194"/>
    </location>
</feature>
<dbReference type="PANTHER" id="PTHR31679:SF2">
    <property type="entry name" value="PEROXISOMAL MEMBRANE PROTEIN PEX30-RELATED"/>
    <property type="match status" value="1"/>
</dbReference>
<organism evidence="8 9">
    <name type="scientific">Pneumocystis murina (strain B123)</name>
    <name type="common">Mouse pneumocystis pneumonia agent</name>
    <name type="synonym">Pneumocystis carinii f. sp. muris</name>
    <dbReference type="NCBI Taxonomy" id="1069680"/>
    <lineage>
        <taxon>Eukaryota</taxon>
        <taxon>Fungi</taxon>
        <taxon>Dikarya</taxon>
        <taxon>Ascomycota</taxon>
        <taxon>Taphrinomycotina</taxon>
        <taxon>Pneumocystomycetes</taxon>
        <taxon>Pneumocystaceae</taxon>
        <taxon>Pneumocystis</taxon>
    </lineage>
</organism>
<evidence type="ECO:0000313" key="8">
    <source>
        <dbReference type="EMBL" id="EMR10788.1"/>
    </source>
</evidence>
<dbReference type="SMART" id="SM00693">
    <property type="entry name" value="DysFN"/>
    <property type="match status" value="1"/>
</dbReference>
<evidence type="ECO:0000313" key="9">
    <source>
        <dbReference type="Proteomes" id="UP000011958"/>
    </source>
</evidence>
<dbReference type="eggNOG" id="ENOG502QT80">
    <property type="taxonomic scope" value="Eukaryota"/>
</dbReference>
<dbReference type="InterPro" id="IPR010482">
    <property type="entry name" value="TECPR1-like_DysF"/>
</dbReference>
<dbReference type="GO" id="GO:0005778">
    <property type="term" value="C:peroxisomal membrane"/>
    <property type="evidence" value="ECO:0007669"/>
    <property type="project" value="TreeGrafter"/>
</dbReference>
<name>M7NQ18_PNEMU</name>
<dbReference type="RefSeq" id="XP_007872848.1">
    <property type="nucleotide sequence ID" value="XM_007874657.1"/>
</dbReference>
<reference evidence="9" key="1">
    <citation type="journal article" date="2016" name="Nat. Commun.">
        <title>Genome analysis of three Pneumocystis species reveals adaptation mechanisms to life exclusively in mammalian hosts.</title>
        <authorList>
            <person name="Ma L."/>
            <person name="Chen Z."/>
            <person name="Huang D.W."/>
            <person name="Kutty G."/>
            <person name="Ishihara M."/>
            <person name="Wang H."/>
            <person name="Abouelleil A."/>
            <person name="Bishop L."/>
            <person name="Davey E."/>
            <person name="Deng R."/>
            <person name="Deng X."/>
            <person name="Fan L."/>
            <person name="Fantoni G."/>
            <person name="Fitzgerald M."/>
            <person name="Gogineni E."/>
            <person name="Goldberg J.M."/>
            <person name="Handley G."/>
            <person name="Hu X."/>
            <person name="Huber C."/>
            <person name="Jiao X."/>
            <person name="Jones K."/>
            <person name="Levin J.Z."/>
            <person name="Liu Y."/>
            <person name="Macdonald P."/>
            <person name="Melnikov A."/>
            <person name="Raley C."/>
            <person name="Sassi M."/>
            <person name="Sherman B.T."/>
            <person name="Song X."/>
            <person name="Sykes S."/>
            <person name="Tran B."/>
            <person name="Walsh L."/>
            <person name="Xia Y."/>
            <person name="Yang J."/>
            <person name="Young S."/>
            <person name="Zeng Q."/>
            <person name="Zheng X."/>
            <person name="Stephens R."/>
            <person name="Nusbaum C."/>
            <person name="Birren B.W."/>
            <person name="Azadi P."/>
            <person name="Lempicki R.A."/>
            <person name="Cuomo C.A."/>
            <person name="Kovacs J.A."/>
        </authorList>
    </citation>
    <scope>NUCLEOTIDE SEQUENCE [LARGE SCALE GENOMIC DNA]</scope>
    <source>
        <strain evidence="9">B123</strain>
    </source>
</reference>
<dbReference type="OrthoDB" id="5586090at2759"/>
<evidence type="ECO:0000259" key="6">
    <source>
        <dbReference type="SMART" id="SM00693"/>
    </source>
</evidence>
<dbReference type="HOGENOM" id="CLU_016397_0_1_1"/>
<dbReference type="PANTHER" id="PTHR31679">
    <property type="entry name" value="PEROXISOMAL MEMBRANE PROTEIN PEX30-RELATED"/>
    <property type="match status" value="1"/>
</dbReference>
<dbReference type="AlphaFoldDB" id="M7NQ18"/>
<protein>
    <recommendedName>
        <fullName evidence="6 7">Peroxin/Ferlin domain-containing protein</fullName>
    </recommendedName>
</protein>
<dbReference type="GO" id="GO:0007031">
    <property type="term" value="P:peroxisome organization"/>
    <property type="evidence" value="ECO:0007669"/>
    <property type="project" value="UniProtKB-ARBA"/>
</dbReference>
<dbReference type="Proteomes" id="UP000011958">
    <property type="component" value="Unassembled WGS sequence"/>
</dbReference>
<evidence type="ECO:0000256" key="2">
    <source>
        <dbReference type="ARBA" id="ARBA00022692"/>
    </source>
</evidence>
<keyword evidence="2 5" id="KW-0812">Transmembrane</keyword>
<evidence type="ECO:0000256" key="5">
    <source>
        <dbReference type="SAM" id="Phobius"/>
    </source>
</evidence>
<keyword evidence="4 5" id="KW-0472">Membrane</keyword>
<evidence type="ECO:0000256" key="4">
    <source>
        <dbReference type="ARBA" id="ARBA00023136"/>
    </source>
</evidence>
<evidence type="ECO:0000256" key="1">
    <source>
        <dbReference type="ARBA" id="ARBA00004127"/>
    </source>
</evidence>
<feature type="transmembrane region" description="Helical" evidence="5">
    <location>
        <begin position="200"/>
        <end position="216"/>
    </location>
</feature>
<evidence type="ECO:0000256" key="3">
    <source>
        <dbReference type="ARBA" id="ARBA00022989"/>
    </source>
</evidence>
<dbReference type="STRING" id="1069680.M7NQ18"/>
<keyword evidence="3 5" id="KW-1133">Transmembrane helix</keyword>
<comment type="subcellular location">
    <subcellularLocation>
        <location evidence="1">Endomembrane system</location>
        <topology evidence="1">Multi-pass membrane protein</topology>
    </subcellularLocation>
</comment>
<accession>M7NQ18</accession>
<feature type="domain" description="Peroxin/Ferlin" evidence="7">
    <location>
        <begin position="358"/>
        <end position="391"/>
    </location>
</feature>
<sequence length="432" mass="51205">MATINSDWVNDVVLPAKKKLIYATFSKDTPLESSSTSSSLNKVNLFASTPPSVIRSIIFVRPLLEWTNWILSLLTWTSNDPWNSFLLVICWWIFVFNIETLIIFGPLVVIFIMAFLYIKKRKDLKLEQNKIYTQNDLDIFIQQTDFFKERVSILTSSINEIRTFLNWSSPQLSVTIVIRLLFISPFWIAMLLFLVTPRQMIFTIVTIIFIWHAPWIKGTRLILWRSRLVRIIVGEVVGINFIPRENKIIQGFSEKKIQNELEVSDETVKYTFILWENQRKWIGFGWTCSMFPHERTPWTDEDGYPSTSPDAFLLPKDKIIIRINSETGSKEKYRTYWEWIDKSWVIEHSDLGDKDSDGWIYTDNLWKKESLKDDFRKYTRRRKWIRNAELLEVIHEMKNDVEVEKNDITKKSFDNNDNISETRLKNTDLDIK</sequence>
<dbReference type="GO" id="GO:0012505">
    <property type="term" value="C:endomembrane system"/>
    <property type="evidence" value="ECO:0007669"/>
    <property type="project" value="UniProtKB-SubCell"/>
</dbReference>
<feature type="transmembrane region" description="Helical" evidence="5">
    <location>
        <begin position="85"/>
        <end position="118"/>
    </location>
</feature>
<keyword evidence="9" id="KW-1185">Reference proteome</keyword>
<proteinExistence type="predicted"/>
<dbReference type="InterPro" id="IPR052646">
    <property type="entry name" value="Peroxisomal_PEX28-32"/>
</dbReference>